<dbReference type="Gene3D" id="3.40.50.150">
    <property type="entry name" value="Vaccinia Virus protein VP39"/>
    <property type="match status" value="1"/>
</dbReference>
<dbReference type="InterPro" id="IPR011818">
    <property type="entry name" value="Uridylate_kinase_arch/spir"/>
</dbReference>
<proteinExistence type="inferred from homology"/>
<dbReference type="Proteomes" id="UP000176803">
    <property type="component" value="Unassembled WGS sequence"/>
</dbReference>
<reference evidence="12 13" key="1">
    <citation type="journal article" date="2016" name="Nat. Commun.">
        <title>Thousands of microbial genomes shed light on interconnected biogeochemical processes in an aquifer system.</title>
        <authorList>
            <person name="Anantharaman K."/>
            <person name="Brown C.T."/>
            <person name="Hug L.A."/>
            <person name="Sharon I."/>
            <person name="Castelle C.J."/>
            <person name="Probst A.J."/>
            <person name="Thomas B.C."/>
            <person name="Singh A."/>
            <person name="Wilkins M.J."/>
            <person name="Karaoz U."/>
            <person name="Brodie E.L."/>
            <person name="Williams K.H."/>
            <person name="Hubbard S.S."/>
            <person name="Banfield J.F."/>
        </authorList>
    </citation>
    <scope>NUCLEOTIDE SEQUENCE [LARGE SCALE GENOMIC DNA]</scope>
</reference>
<comment type="caution">
    <text evidence="12">The sequence shown here is derived from an EMBL/GenBank/DDBJ whole genome shotgun (WGS) entry which is preliminary data.</text>
</comment>
<dbReference type="SUPFAM" id="SSF53335">
    <property type="entry name" value="S-adenosyl-L-methionine-dependent methyltransferases"/>
    <property type="match status" value="1"/>
</dbReference>
<dbReference type="SUPFAM" id="SSF53633">
    <property type="entry name" value="Carbamate kinase-like"/>
    <property type="match status" value="1"/>
</dbReference>
<feature type="domain" description="Aspartate/glutamate/uridylate kinase" evidence="11">
    <location>
        <begin position="10"/>
        <end position="212"/>
    </location>
</feature>
<evidence type="ECO:0000256" key="4">
    <source>
        <dbReference type="ARBA" id="ARBA00022490"/>
    </source>
</evidence>
<keyword evidence="4" id="KW-0963">Cytoplasm</keyword>
<dbReference type="GO" id="GO:0006225">
    <property type="term" value="P:UDP biosynthetic process"/>
    <property type="evidence" value="ECO:0007669"/>
    <property type="project" value="TreeGrafter"/>
</dbReference>
<evidence type="ECO:0000256" key="3">
    <source>
        <dbReference type="ARBA" id="ARBA00012899"/>
    </source>
</evidence>
<dbReference type="InterPro" id="IPR036393">
    <property type="entry name" value="AceGlu_kinase-like_sf"/>
</dbReference>
<evidence type="ECO:0000256" key="10">
    <source>
        <dbReference type="ARBA" id="ARBA00032092"/>
    </source>
</evidence>
<gene>
    <name evidence="12" type="ORF">A3F03_02320</name>
</gene>
<evidence type="ECO:0000256" key="7">
    <source>
        <dbReference type="ARBA" id="ARBA00022777"/>
    </source>
</evidence>
<dbReference type="CDD" id="cd02440">
    <property type="entry name" value="AdoMet_MTases"/>
    <property type="match status" value="1"/>
</dbReference>
<evidence type="ECO:0000256" key="9">
    <source>
        <dbReference type="ARBA" id="ARBA00022975"/>
    </source>
</evidence>
<dbReference type="InterPro" id="IPR029063">
    <property type="entry name" value="SAM-dependent_MTases_sf"/>
</dbReference>
<keyword evidence="7" id="KW-0418">Kinase</keyword>
<name>A0A1F7I4Y2_9BACT</name>
<comment type="similarity">
    <text evidence="2">Belongs to the UMP kinase family.</text>
</comment>
<organism evidence="12 13">
    <name type="scientific">Candidatus Roizmanbacteria bacterium RIFCSPHIGHO2_12_FULL_41_11</name>
    <dbReference type="NCBI Taxonomy" id="1802052"/>
    <lineage>
        <taxon>Bacteria</taxon>
        <taxon>Candidatus Roizmaniibacteriota</taxon>
    </lineage>
</organism>
<sequence>MNQDYKEPPIIISIGGSLLVPNGGIDTHFLSQLNIFIRNYVKKGKRFFLVAGGGTTARHYLDAGKAVIGDMSQEDLDWLGIHATRLNAHLLRTIFEDIAHPRIIENYEKKLHNWKEPIVIGAGWKPGWSTDYDAVYLARDYKANLIINLSNIDWVYDKDPKLHPDARAIEKLTWVELNDLIPKEWKPGINAPFDPVAANLASELKLTVIVANGSDFQNLESIIEGDEFKGTVIMPYRVDASFYDREYFAGKKASYKFTRADSLVSRFFRGIAYFYRALLIKLFLNPANCLDVGCGTGGLVKMMRRFGIDAWGIELSQDALDLAVPSVKPFLKRGEIVDLPYKEDQFELVVTFDVLEHLERSKIKKSVNQTVRVSKKYILHKIYTRENSWISWFHSKDYSHINVLTARFWKKFFLQHEQVVLQRNSFFKLPLFFESVFLLKKK</sequence>
<keyword evidence="9" id="KW-0665">Pyrimidine biosynthesis</keyword>
<keyword evidence="8" id="KW-0067">ATP-binding</keyword>
<dbReference type="Gene3D" id="3.40.1160.10">
    <property type="entry name" value="Acetylglutamate kinase-like"/>
    <property type="match status" value="1"/>
</dbReference>
<dbReference type="Pfam" id="PF00696">
    <property type="entry name" value="AA_kinase"/>
    <property type="match status" value="1"/>
</dbReference>
<accession>A0A1F7I4Y2</accession>
<evidence type="ECO:0000313" key="13">
    <source>
        <dbReference type="Proteomes" id="UP000176803"/>
    </source>
</evidence>
<evidence type="ECO:0000259" key="11">
    <source>
        <dbReference type="Pfam" id="PF00696"/>
    </source>
</evidence>
<dbReference type="PANTHER" id="PTHR42833">
    <property type="entry name" value="URIDYLATE KINASE"/>
    <property type="match status" value="1"/>
</dbReference>
<comment type="pathway">
    <text evidence="1">Pyrimidine metabolism; CTP biosynthesis via de novo pathway; UDP from UMP (UMPK route): step 1/1.</text>
</comment>
<evidence type="ECO:0000256" key="5">
    <source>
        <dbReference type="ARBA" id="ARBA00022679"/>
    </source>
</evidence>
<evidence type="ECO:0000256" key="8">
    <source>
        <dbReference type="ARBA" id="ARBA00022840"/>
    </source>
</evidence>
<protein>
    <recommendedName>
        <fullName evidence="3">UMP kinase</fullName>
        <ecNumber evidence="3">2.7.4.22</ecNumber>
    </recommendedName>
    <alternativeName>
        <fullName evidence="10">Uridine monophosphate kinase</fullName>
    </alternativeName>
</protein>
<dbReference type="GO" id="GO:0005524">
    <property type="term" value="F:ATP binding"/>
    <property type="evidence" value="ECO:0007669"/>
    <property type="project" value="UniProtKB-KW"/>
</dbReference>
<keyword evidence="6" id="KW-0547">Nucleotide-binding</keyword>
<dbReference type="InterPro" id="IPR001048">
    <property type="entry name" value="Asp/Glu/Uridylate_kinase"/>
</dbReference>
<evidence type="ECO:0000256" key="2">
    <source>
        <dbReference type="ARBA" id="ARBA00007614"/>
    </source>
</evidence>
<evidence type="ECO:0000256" key="1">
    <source>
        <dbReference type="ARBA" id="ARBA00004791"/>
    </source>
</evidence>
<evidence type="ECO:0000256" key="6">
    <source>
        <dbReference type="ARBA" id="ARBA00022741"/>
    </source>
</evidence>
<dbReference type="AlphaFoldDB" id="A0A1F7I4Y2"/>
<dbReference type="NCBIfam" id="TIGR02076">
    <property type="entry name" value="pyrH_arch"/>
    <property type="match status" value="1"/>
</dbReference>
<dbReference type="PANTHER" id="PTHR42833:SF4">
    <property type="entry name" value="URIDYLATE KINASE PUMPKIN, CHLOROPLASTIC"/>
    <property type="match status" value="1"/>
</dbReference>
<evidence type="ECO:0000313" key="12">
    <source>
        <dbReference type="EMBL" id="OGK38436.1"/>
    </source>
</evidence>
<dbReference type="EC" id="2.7.4.22" evidence="3"/>
<dbReference type="GO" id="GO:0033862">
    <property type="term" value="F:UMP kinase activity"/>
    <property type="evidence" value="ECO:0007669"/>
    <property type="project" value="UniProtKB-EC"/>
</dbReference>
<keyword evidence="5" id="KW-0808">Transferase</keyword>
<dbReference type="EMBL" id="MGAC01000012">
    <property type="protein sequence ID" value="OGK38436.1"/>
    <property type="molecule type" value="Genomic_DNA"/>
</dbReference>
<dbReference type="Pfam" id="PF13489">
    <property type="entry name" value="Methyltransf_23"/>
    <property type="match status" value="1"/>
</dbReference>